<feature type="transmembrane region" description="Helical" evidence="2">
    <location>
        <begin position="165"/>
        <end position="187"/>
    </location>
</feature>
<keyword evidence="4" id="KW-1185">Reference proteome</keyword>
<keyword evidence="2" id="KW-0812">Transmembrane</keyword>
<evidence type="ECO:0000256" key="1">
    <source>
        <dbReference type="SAM" id="MobiDB-lite"/>
    </source>
</evidence>
<feature type="compositionally biased region" description="Polar residues" evidence="1">
    <location>
        <begin position="67"/>
        <end position="79"/>
    </location>
</feature>
<feature type="region of interest" description="Disordered" evidence="1">
    <location>
        <begin position="49"/>
        <end position="103"/>
    </location>
</feature>
<proteinExistence type="predicted"/>
<dbReference type="OrthoDB" id="4140442at2759"/>
<keyword evidence="2" id="KW-1133">Transmembrane helix</keyword>
<evidence type="ECO:0000313" key="3">
    <source>
        <dbReference type="EMBL" id="KAF2172313.1"/>
    </source>
</evidence>
<accession>A0A6A6CZX7</accession>
<gene>
    <name evidence="3" type="ORF">M409DRAFT_50031</name>
</gene>
<dbReference type="AlphaFoldDB" id="A0A6A6CZX7"/>
<feature type="transmembrane region" description="Helical" evidence="2">
    <location>
        <begin position="130"/>
        <end position="153"/>
    </location>
</feature>
<keyword evidence="2" id="KW-0472">Membrane</keyword>
<organism evidence="3 4">
    <name type="scientific">Zasmidium cellare ATCC 36951</name>
    <dbReference type="NCBI Taxonomy" id="1080233"/>
    <lineage>
        <taxon>Eukaryota</taxon>
        <taxon>Fungi</taxon>
        <taxon>Dikarya</taxon>
        <taxon>Ascomycota</taxon>
        <taxon>Pezizomycotina</taxon>
        <taxon>Dothideomycetes</taxon>
        <taxon>Dothideomycetidae</taxon>
        <taxon>Mycosphaerellales</taxon>
        <taxon>Mycosphaerellaceae</taxon>
        <taxon>Zasmidium</taxon>
    </lineage>
</organism>
<protein>
    <submittedName>
        <fullName evidence="3">Uncharacterized protein</fullName>
    </submittedName>
</protein>
<dbReference type="EMBL" id="ML993581">
    <property type="protein sequence ID" value="KAF2172313.1"/>
    <property type="molecule type" value="Genomic_DNA"/>
</dbReference>
<dbReference type="RefSeq" id="XP_033673202.1">
    <property type="nucleotide sequence ID" value="XM_033811431.1"/>
</dbReference>
<reference evidence="3" key="1">
    <citation type="journal article" date="2020" name="Stud. Mycol.">
        <title>101 Dothideomycetes genomes: a test case for predicting lifestyles and emergence of pathogens.</title>
        <authorList>
            <person name="Haridas S."/>
            <person name="Albert R."/>
            <person name="Binder M."/>
            <person name="Bloem J."/>
            <person name="Labutti K."/>
            <person name="Salamov A."/>
            <person name="Andreopoulos B."/>
            <person name="Baker S."/>
            <person name="Barry K."/>
            <person name="Bills G."/>
            <person name="Bluhm B."/>
            <person name="Cannon C."/>
            <person name="Castanera R."/>
            <person name="Culley D."/>
            <person name="Daum C."/>
            <person name="Ezra D."/>
            <person name="Gonzalez J."/>
            <person name="Henrissat B."/>
            <person name="Kuo A."/>
            <person name="Liang C."/>
            <person name="Lipzen A."/>
            <person name="Lutzoni F."/>
            <person name="Magnuson J."/>
            <person name="Mondo S."/>
            <person name="Nolan M."/>
            <person name="Ohm R."/>
            <person name="Pangilinan J."/>
            <person name="Park H.-J."/>
            <person name="Ramirez L."/>
            <person name="Alfaro M."/>
            <person name="Sun H."/>
            <person name="Tritt A."/>
            <person name="Yoshinaga Y."/>
            <person name="Zwiers L.-H."/>
            <person name="Turgeon B."/>
            <person name="Goodwin S."/>
            <person name="Spatafora J."/>
            <person name="Crous P."/>
            <person name="Grigoriev I."/>
        </authorList>
    </citation>
    <scope>NUCLEOTIDE SEQUENCE</scope>
    <source>
        <strain evidence="3">ATCC 36951</strain>
    </source>
</reference>
<sequence length="354" mass="38615">MAASPMASNIRLLLRLPASLRHSILSGRSARFASNGQCSFIKTSSSRIFASTKNSPPPRNGPKSAKKSSGQYPAPSSQPLPARSSPKGPSTPPQPTPVHSRGSAVLSRINTIAPNLERVLLYTAPRHGSFFAMSYIAGSIFVVGGYLATVTFIKDEPGKPKLKWWAKATAALPAFFFAIIGTTFILAPMKMIKSIAIVTQNGGRILRFEVKRKLPFMKPDIMETPVSKVVLDRGISSASTNVKIHNVPLSEAKAFTESYLSKSQDASHNGGVLSRLSSFNKSLVNAWPAFKRDIGRMWLRESMAYVRIEGNGNFKVDLQGCSLLDEGKPLQKLINIDPDQKQSVWSWLQRMSGA</sequence>
<name>A0A6A6CZX7_ZASCE</name>
<evidence type="ECO:0000256" key="2">
    <source>
        <dbReference type="SAM" id="Phobius"/>
    </source>
</evidence>
<dbReference type="Proteomes" id="UP000799537">
    <property type="component" value="Unassembled WGS sequence"/>
</dbReference>
<dbReference type="GeneID" id="54564703"/>
<evidence type="ECO:0000313" key="4">
    <source>
        <dbReference type="Proteomes" id="UP000799537"/>
    </source>
</evidence>